<feature type="transmembrane region" description="Helical" evidence="1">
    <location>
        <begin position="107"/>
        <end position="124"/>
    </location>
</feature>
<protein>
    <submittedName>
        <fullName evidence="2">Uncharacterized protein</fullName>
    </submittedName>
</protein>
<gene>
    <name evidence="2" type="ORF">H8F01_02950</name>
</gene>
<evidence type="ECO:0000313" key="2">
    <source>
        <dbReference type="EMBL" id="QNK02140.1"/>
    </source>
</evidence>
<keyword evidence="1" id="KW-0812">Transmembrane</keyword>
<proteinExistence type="predicted"/>
<keyword evidence="1" id="KW-1133">Transmembrane helix</keyword>
<dbReference type="EMBL" id="CP060412">
    <property type="protein sequence ID" value="QNK02140.1"/>
    <property type="molecule type" value="Genomic_DNA"/>
</dbReference>
<evidence type="ECO:0000313" key="3">
    <source>
        <dbReference type="Proteomes" id="UP000515873"/>
    </source>
</evidence>
<name>A0A7G8Q5T2_9GAMM</name>
<dbReference type="Proteomes" id="UP000515873">
    <property type="component" value="Chromosome"/>
</dbReference>
<sequence>MPYGQIFRPFCYFKSGGRWQILAPGFQQYAREEPCNAQPSDAGRRSSGNPTHDGVLITVTKYRLMTDEPLTYVWPRGTPLFGVIGLCALGVLLAAQPELTHVFAGKVAVASYFFVATLFCLHLYRFRVILDATSIQAGSFFLRKMRFADVVRATYVHGRDSGQIVLHASNGMHIGIGETLEDFRACVAAINARLPAHLSIPYIERAPASGQAWRVD</sequence>
<feature type="transmembrane region" description="Helical" evidence="1">
    <location>
        <begin position="73"/>
        <end position="95"/>
    </location>
</feature>
<evidence type="ECO:0000256" key="1">
    <source>
        <dbReference type="SAM" id="Phobius"/>
    </source>
</evidence>
<dbReference type="RefSeq" id="WP_187057597.1">
    <property type="nucleotide sequence ID" value="NZ_CP060412.1"/>
</dbReference>
<keyword evidence="1" id="KW-0472">Membrane</keyword>
<accession>A0A7G8Q5T2</accession>
<keyword evidence="3" id="KW-1185">Reference proteome</keyword>
<dbReference type="KEGG" id="dtl:H8F01_02950"/>
<dbReference type="AlphaFoldDB" id="A0A7G8Q5T2"/>
<reference evidence="2 3" key="1">
    <citation type="submission" date="2020-08" db="EMBL/GenBank/DDBJ databases">
        <title>Dyella sp. G9 isolated from forest soil.</title>
        <authorList>
            <person name="Fu J."/>
            <person name="Qiu L."/>
        </authorList>
    </citation>
    <scope>NUCLEOTIDE SEQUENCE [LARGE SCALE GENOMIC DNA]</scope>
    <source>
        <strain evidence="2 3">G9</strain>
    </source>
</reference>
<organism evidence="2 3">
    <name type="scientific">Dyella telluris</name>
    <dbReference type="NCBI Taxonomy" id="2763498"/>
    <lineage>
        <taxon>Bacteria</taxon>
        <taxon>Pseudomonadati</taxon>
        <taxon>Pseudomonadota</taxon>
        <taxon>Gammaproteobacteria</taxon>
        <taxon>Lysobacterales</taxon>
        <taxon>Rhodanobacteraceae</taxon>
        <taxon>Dyella</taxon>
    </lineage>
</organism>